<dbReference type="InterPro" id="IPR022024">
    <property type="entry name" value="DUF3602"/>
</dbReference>
<sequence length="235" mass="25730">MPTQFKISTGRGGAGNIRSSNSKVSPNYIKQGSQTPNIIQPIYSTGRGGAGNMMKNYDPKLTRRAQDVDEDTISNMNDIEEQIEIRNEIENINSNQSNINHSNDDDFINPIISTTENYITNTISNVLSHISSSGEKLSQKTNDSDIIKPSKSKIRVQHKKIKKQTPIIIGRGGAGNIVSPSSSSKSGSSHSKLNITKSKHSNKSNNTTTIQSSTNNNIQKKKKKSFMSSIFGIFA</sequence>
<dbReference type="PANTHER" id="PTHR34693">
    <property type="entry name" value="PROTEIN PAR32"/>
    <property type="match status" value="1"/>
</dbReference>
<dbReference type="AlphaFoldDB" id="A0A1X7QXW3"/>
<dbReference type="OrthoDB" id="3063476at2759"/>
<evidence type="ECO:0000313" key="3">
    <source>
        <dbReference type="Proteomes" id="UP000196158"/>
    </source>
</evidence>
<feature type="compositionally biased region" description="Low complexity" evidence="1">
    <location>
        <begin position="179"/>
        <end position="191"/>
    </location>
</feature>
<dbReference type="Pfam" id="PF12223">
    <property type="entry name" value="DUF3602"/>
    <property type="match status" value="1"/>
</dbReference>
<dbReference type="PANTHER" id="PTHR34693:SF1">
    <property type="entry name" value="PROTEIN PAR32"/>
    <property type="match status" value="1"/>
</dbReference>
<feature type="region of interest" description="Disordered" evidence="1">
    <location>
        <begin position="170"/>
        <end position="222"/>
    </location>
</feature>
<protein>
    <recommendedName>
        <fullName evidence="4">Protein PAR32</fullName>
    </recommendedName>
</protein>
<proteinExistence type="predicted"/>
<dbReference type="Proteomes" id="UP000196158">
    <property type="component" value="Unassembled WGS sequence"/>
</dbReference>
<feature type="compositionally biased region" description="Low complexity" evidence="1">
    <location>
        <begin position="203"/>
        <end position="218"/>
    </location>
</feature>
<evidence type="ECO:0000313" key="2">
    <source>
        <dbReference type="EMBL" id="SMN18268.1"/>
    </source>
</evidence>
<feature type="region of interest" description="Disordered" evidence="1">
    <location>
        <begin position="1"/>
        <end position="33"/>
    </location>
</feature>
<feature type="compositionally biased region" description="Polar residues" evidence="1">
    <location>
        <begin position="17"/>
        <end position="33"/>
    </location>
</feature>
<reference evidence="2 3" key="1">
    <citation type="submission" date="2017-04" db="EMBL/GenBank/DDBJ databases">
        <authorList>
            <person name="Afonso C.L."/>
            <person name="Miller P.J."/>
            <person name="Scott M.A."/>
            <person name="Spackman E."/>
            <person name="Goraichik I."/>
            <person name="Dimitrov K.M."/>
            <person name="Suarez D.L."/>
            <person name="Swayne D.E."/>
        </authorList>
    </citation>
    <scope>NUCLEOTIDE SEQUENCE [LARGE SCALE GENOMIC DNA]</scope>
</reference>
<accession>A0A1X7QXW3</accession>
<keyword evidence="3" id="KW-1185">Reference proteome</keyword>
<evidence type="ECO:0000256" key="1">
    <source>
        <dbReference type="SAM" id="MobiDB-lite"/>
    </source>
</evidence>
<dbReference type="EMBL" id="FXLY01000002">
    <property type="protein sequence ID" value="SMN18268.1"/>
    <property type="molecule type" value="Genomic_DNA"/>
</dbReference>
<organism evidence="2 3">
    <name type="scientific">Maudiozyma saulgeensis</name>
    <dbReference type="NCBI Taxonomy" id="1789683"/>
    <lineage>
        <taxon>Eukaryota</taxon>
        <taxon>Fungi</taxon>
        <taxon>Dikarya</taxon>
        <taxon>Ascomycota</taxon>
        <taxon>Saccharomycotina</taxon>
        <taxon>Saccharomycetes</taxon>
        <taxon>Saccharomycetales</taxon>
        <taxon>Saccharomycetaceae</taxon>
        <taxon>Maudiozyma</taxon>
    </lineage>
</organism>
<evidence type="ECO:0008006" key="4">
    <source>
        <dbReference type="Google" id="ProtNLM"/>
    </source>
</evidence>
<name>A0A1X7QXW3_9SACH</name>
<gene>
    <name evidence="2" type="ORF">KASA_0Q07194G</name>
</gene>
<dbReference type="InterPro" id="IPR053203">
    <property type="entry name" value="Cisplatin_resist-associated"/>
</dbReference>